<evidence type="ECO:0000256" key="4">
    <source>
        <dbReference type="ARBA" id="ARBA00023315"/>
    </source>
</evidence>
<comment type="caution">
    <text evidence="7">The sequence shown here is derived from an EMBL/GenBank/DDBJ whole genome shotgun (WGS) entry which is preliminary data.</text>
</comment>
<dbReference type="PANTHER" id="PTHR36449:SF1">
    <property type="entry name" value="ACETYLTRANSFERASE"/>
    <property type="match status" value="1"/>
</dbReference>
<dbReference type="PROSITE" id="PS51186">
    <property type="entry name" value="GNAT"/>
    <property type="match status" value="1"/>
</dbReference>
<comment type="catalytic activity">
    <reaction evidence="5">
        <text>glycyl-tRNA(Gly) + acetyl-CoA = N-acetylglycyl-tRNA(Gly) + CoA + H(+)</text>
        <dbReference type="Rhea" id="RHEA:81867"/>
        <dbReference type="Rhea" id="RHEA-COMP:9683"/>
        <dbReference type="Rhea" id="RHEA-COMP:19766"/>
        <dbReference type="ChEBI" id="CHEBI:15378"/>
        <dbReference type="ChEBI" id="CHEBI:57287"/>
        <dbReference type="ChEBI" id="CHEBI:57288"/>
        <dbReference type="ChEBI" id="CHEBI:78522"/>
        <dbReference type="ChEBI" id="CHEBI:232036"/>
    </reaction>
</comment>
<dbReference type="InterPro" id="IPR000182">
    <property type="entry name" value="GNAT_dom"/>
</dbReference>
<protein>
    <submittedName>
        <fullName evidence="7">GNAT family N-acetyltransferase</fullName>
    </submittedName>
</protein>
<dbReference type="Proteomes" id="UP001241072">
    <property type="component" value="Unassembled WGS sequence"/>
</dbReference>
<dbReference type="Gene3D" id="3.40.630.30">
    <property type="match status" value="1"/>
</dbReference>
<dbReference type="EMBL" id="JAUQUB010000008">
    <property type="protein sequence ID" value="MDO7883661.1"/>
    <property type="molecule type" value="Genomic_DNA"/>
</dbReference>
<proteinExistence type="predicted"/>
<dbReference type="InterPro" id="IPR016181">
    <property type="entry name" value="Acyl_CoA_acyltransferase"/>
</dbReference>
<gene>
    <name evidence="7" type="ORF">Q5716_15620</name>
</gene>
<evidence type="ECO:0000256" key="2">
    <source>
        <dbReference type="ARBA" id="ARBA00022649"/>
    </source>
</evidence>
<sequence length="143" mass="15446">MRSRALKNETTGASRTFVTVENESGKVAGYYCLSAGSLALEDASGRVKRNMPSPIPIILIGRLAVDRQFQGYGLGASMLQDAVLKGVEASRLLGARAFVVDALNEEAERFYRKFGFELMPHAAKRAMYLLVADAEATIASITA</sequence>
<evidence type="ECO:0000259" key="6">
    <source>
        <dbReference type="PROSITE" id="PS51186"/>
    </source>
</evidence>
<reference evidence="7 8" key="1">
    <citation type="submission" date="2023-07" db="EMBL/GenBank/DDBJ databases">
        <title>Protaetiibacter sp. nov WY-16 isolated from soil.</title>
        <authorList>
            <person name="Liu B."/>
            <person name="Wan Y."/>
        </authorList>
    </citation>
    <scope>NUCLEOTIDE SEQUENCE [LARGE SCALE GENOMIC DNA]</scope>
    <source>
        <strain evidence="7 8">WY-16</strain>
    </source>
</reference>
<dbReference type="PANTHER" id="PTHR36449">
    <property type="entry name" value="ACETYLTRANSFERASE-RELATED"/>
    <property type="match status" value="1"/>
</dbReference>
<keyword evidence="2" id="KW-1277">Toxin-antitoxin system</keyword>
<organism evidence="7 8">
    <name type="scientific">Antiquaquibacter soli</name>
    <dbReference type="NCBI Taxonomy" id="3064523"/>
    <lineage>
        <taxon>Bacteria</taxon>
        <taxon>Bacillati</taxon>
        <taxon>Actinomycetota</taxon>
        <taxon>Actinomycetes</taxon>
        <taxon>Micrococcales</taxon>
        <taxon>Microbacteriaceae</taxon>
        <taxon>Antiquaquibacter</taxon>
    </lineage>
</organism>
<name>A0ABT9BV44_9MICO</name>
<keyword evidence="8" id="KW-1185">Reference proteome</keyword>
<evidence type="ECO:0000256" key="5">
    <source>
        <dbReference type="ARBA" id="ARBA00049880"/>
    </source>
</evidence>
<feature type="domain" description="N-acetyltransferase" evidence="6">
    <location>
        <begin position="1"/>
        <end position="143"/>
    </location>
</feature>
<evidence type="ECO:0000313" key="8">
    <source>
        <dbReference type="Proteomes" id="UP001241072"/>
    </source>
</evidence>
<keyword evidence="4" id="KW-0012">Acyltransferase</keyword>
<dbReference type="SUPFAM" id="SSF55729">
    <property type="entry name" value="Acyl-CoA N-acyltransferases (Nat)"/>
    <property type="match status" value="1"/>
</dbReference>
<keyword evidence="1" id="KW-0678">Repressor</keyword>
<evidence type="ECO:0000256" key="1">
    <source>
        <dbReference type="ARBA" id="ARBA00022491"/>
    </source>
</evidence>
<evidence type="ECO:0000256" key="3">
    <source>
        <dbReference type="ARBA" id="ARBA00022679"/>
    </source>
</evidence>
<keyword evidence="3" id="KW-0808">Transferase</keyword>
<evidence type="ECO:0000313" key="7">
    <source>
        <dbReference type="EMBL" id="MDO7883661.1"/>
    </source>
</evidence>
<accession>A0ABT9BV44</accession>
<dbReference type="Pfam" id="PF13508">
    <property type="entry name" value="Acetyltransf_7"/>
    <property type="match status" value="1"/>
</dbReference>
<dbReference type="RefSeq" id="WP_305004087.1">
    <property type="nucleotide sequence ID" value="NZ_JAUQUB010000008.1"/>
</dbReference>